<proteinExistence type="predicted"/>
<dbReference type="Proteomes" id="UP000078356">
    <property type="component" value="Unassembled WGS sequence"/>
</dbReference>
<dbReference type="EC" id="2.7.13.3" evidence="2"/>
<dbReference type="SMART" id="SM00388">
    <property type="entry name" value="HisKA"/>
    <property type="match status" value="1"/>
</dbReference>
<dbReference type="PROSITE" id="PS50109">
    <property type="entry name" value="HIS_KIN"/>
    <property type="match status" value="1"/>
</dbReference>
<dbReference type="GO" id="GO:0005524">
    <property type="term" value="F:ATP binding"/>
    <property type="evidence" value="ECO:0007669"/>
    <property type="project" value="UniProtKB-KW"/>
</dbReference>
<evidence type="ECO:0000259" key="11">
    <source>
        <dbReference type="PROSITE" id="PS50109"/>
    </source>
</evidence>
<evidence type="ECO:0000256" key="10">
    <source>
        <dbReference type="SAM" id="Phobius"/>
    </source>
</evidence>
<feature type="transmembrane region" description="Helical" evidence="10">
    <location>
        <begin position="12"/>
        <end position="30"/>
    </location>
</feature>
<evidence type="ECO:0000256" key="2">
    <source>
        <dbReference type="ARBA" id="ARBA00012438"/>
    </source>
</evidence>
<gene>
    <name evidence="12" type="ORF">A4V15_10170</name>
</gene>
<dbReference type="RefSeq" id="WP_064309527.1">
    <property type="nucleotide sequence ID" value="NZ_LWCR01000088.1"/>
</dbReference>
<dbReference type="PANTHER" id="PTHR43065">
    <property type="entry name" value="SENSOR HISTIDINE KINASE"/>
    <property type="match status" value="1"/>
</dbReference>
<evidence type="ECO:0000256" key="9">
    <source>
        <dbReference type="SAM" id="Coils"/>
    </source>
</evidence>
<dbReference type="PRINTS" id="PR00344">
    <property type="entry name" value="BCTRLSENSOR"/>
</dbReference>
<evidence type="ECO:0000256" key="3">
    <source>
        <dbReference type="ARBA" id="ARBA00022553"/>
    </source>
</evidence>
<dbReference type="EMBL" id="LWCR01000088">
    <property type="protein sequence ID" value="OAN23025.1"/>
    <property type="molecule type" value="Genomic_DNA"/>
</dbReference>
<feature type="transmembrane region" description="Helical" evidence="10">
    <location>
        <begin position="36"/>
        <end position="53"/>
    </location>
</feature>
<feature type="transmembrane region" description="Helical" evidence="10">
    <location>
        <begin position="60"/>
        <end position="78"/>
    </location>
</feature>
<feature type="transmembrane region" description="Helical" evidence="10">
    <location>
        <begin position="84"/>
        <end position="103"/>
    </location>
</feature>
<keyword evidence="10" id="KW-1133">Transmembrane helix</keyword>
<feature type="coiled-coil region" evidence="9">
    <location>
        <begin position="98"/>
        <end position="125"/>
    </location>
</feature>
<keyword evidence="8" id="KW-0902">Two-component regulatory system</keyword>
<dbReference type="CDD" id="cd00082">
    <property type="entry name" value="HisKA"/>
    <property type="match status" value="1"/>
</dbReference>
<dbReference type="AlphaFoldDB" id="A0A178L1I7"/>
<evidence type="ECO:0000256" key="7">
    <source>
        <dbReference type="ARBA" id="ARBA00022840"/>
    </source>
</evidence>
<dbReference type="InterPro" id="IPR036097">
    <property type="entry name" value="HisK_dim/P_sf"/>
</dbReference>
<comment type="caution">
    <text evidence="12">The sequence shown here is derived from an EMBL/GenBank/DDBJ whole genome shotgun (WGS) entry which is preliminary data.</text>
</comment>
<keyword evidence="9" id="KW-0175">Coiled coil</keyword>
<keyword evidence="6 12" id="KW-0418">Kinase</keyword>
<dbReference type="InterPro" id="IPR005467">
    <property type="entry name" value="His_kinase_dom"/>
</dbReference>
<protein>
    <recommendedName>
        <fullName evidence="2">histidine kinase</fullName>
        <ecNumber evidence="2">2.7.13.3</ecNumber>
    </recommendedName>
</protein>
<keyword evidence="3" id="KW-0597">Phosphoprotein</keyword>
<feature type="domain" description="Histidine kinase" evidence="11">
    <location>
        <begin position="134"/>
        <end position="350"/>
    </location>
</feature>
<evidence type="ECO:0000313" key="13">
    <source>
        <dbReference type="Proteomes" id="UP000078356"/>
    </source>
</evidence>
<evidence type="ECO:0000256" key="8">
    <source>
        <dbReference type="ARBA" id="ARBA00023012"/>
    </source>
</evidence>
<dbReference type="Gene3D" id="3.30.565.10">
    <property type="entry name" value="Histidine kinase-like ATPase, C-terminal domain"/>
    <property type="match status" value="1"/>
</dbReference>
<evidence type="ECO:0000256" key="5">
    <source>
        <dbReference type="ARBA" id="ARBA00022741"/>
    </source>
</evidence>
<keyword evidence="4" id="KW-0808">Transferase</keyword>
<dbReference type="Gene3D" id="1.10.287.130">
    <property type="match status" value="1"/>
</dbReference>
<keyword evidence="7" id="KW-0067">ATP-binding</keyword>
<dbReference type="Pfam" id="PF00512">
    <property type="entry name" value="HisKA"/>
    <property type="match status" value="1"/>
</dbReference>
<keyword evidence="10" id="KW-0812">Transmembrane</keyword>
<name>A0A178L1I7_9PSED</name>
<accession>A0A178L1I7</accession>
<comment type="catalytic activity">
    <reaction evidence="1">
        <text>ATP + protein L-histidine = ADP + protein N-phospho-L-histidine.</text>
        <dbReference type="EC" id="2.7.13.3"/>
    </reaction>
</comment>
<dbReference type="OrthoDB" id="1931120at2"/>
<dbReference type="InterPro" id="IPR004358">
    <property type="entry name" value="Sig_transdc_His_kin-like_C"/>
</dbReference>
<organism evidence="12 13">
    <name type="scientific">Pseudomonas oryzihabitans</name>
    <dbReference type="NCBI Taxonomy" id="47885"/>
    <lineage>
        <taxon>Bacteria</taxon>
        <taxon>Pseudomonadati</taxon>
        <taxon>Pseudomonadota</taxon>
        <taxon>Gammaproteobacteria</taxon>
        <taxon>Pseudomonadales</taxon>
        <taxon>Pseudomonadaceae</taxon>
        <taxon>Pseudomonas</taxon>
    </lineage>
</organism>
<dbReference type="GO" id="GO:0000155">
    <property type="term" value="F:phosphorelay sensor kinase activity"/>
    <property type="evidence" value="ECO:0007669"/>
    <property type="project" value="InterPro"/>
</dbReference>
<sequence length="352" mass="37291">MDRRPFATTTHWLRLGGLCALALGIALLDTLTDREIAIGVFQVVVVLLAAGFLSTRGVTVTALGCAGLVLCSYLATRTGDREAGLVNCIISLLAIVAVAALSLRLEAAKRAADAARARLVQAGRLSQLGELAASIAHEVNQPLTAIAASGNACQRWLSNQPPQVERAVQAAQRVIDDAHRASAVIARVRSLVRQAQVAKDWLNLAATVEKVLDFVRAELAQRQVAVEVRLQEGLPPLLADESQLQQVILNLLLNALDALEGVASEQRRLVIQVGQDTAGAIRLGVEDSGRGLTPGAREQMFEAFYTTKAQGMGLGLALSRSIVEAHGGRIWATSLPEGGTGVYCSLPKDPQP</sequence>
<evidence type="ECO:0000256" key="1">
    <source>
        <dbReference type="ARBA" id="ARBA00000085"/>
    </source>
</evidence>
<evidence type="ECO:0000256" key="4">
    <source>
        <dbReference type="ARBA" id="ARBA00022679"/>
    </source>
</evidence>
<dbReference type="PANTHER" id="PTHR43065:SF10">
    <property type="entry name" value="PEROXIDE STRESS-ACTIVATED HISTIDINE KINASE MAK3"/>
    <property type="match status" value="1"/>
</dbReference>
<evidence type="ECO:0000256" key="6">
    <source>
        <dbReference type="ARBA" id="ARBA00022777"/>
    </source>
</evidence>
<keyword evidence="10" id="KW-0472">Membrane</keyword>
<keyword evidence="5" id="KW-0547">Nucleotide-binding</keyword>
<dbReference type="InterPro" id="IPR036890">
    <property type="entry name" value="HATPase_C_sf"/>
</dbReference>
<reference evidence="12 13" key="1">
    <citation type="submission" date="2016-04" db="EMBL/GenBank/DDBJ databases">
        <title>Draft Genome Sequences of Staphylococcus capitis Strain H36, S. capitis Strain H65, S. cohnii Strain H62, S. hominis Strain H69, Mycobacterium iranicum Strain H39, Plantibacter sp. Strain H53, Pseudomonas oryzihabitans Strain H72, and Microbacterium sp. Strain H83, isolated from residential settings.</title>
        <authorList>
            <person name="Lymperopoulou D."/>
            <person name="Adams R.I."/>
            <person name="Lindow S."/>
            <person name="Coil D.A."/>
            <person name="Jospin G."/>
            <person name="Eisen J.A."/>
        </authorList>
    </citation>
    <scope>NUCLEOTIDE SEQUENCE [LARGE SCALE GENOMIC DNA]</scope>
    <source>
        <strain evidence="12 13">H72</strain>
    </source>
</reference>
<dbReference type="SUPFAM" id="SSF47384">
    <property type="entry name" value="Homodimeric domain of signal transducing histidine kinase"/>
    <property type="match status" value="1"/>
</dbReference>
<evidence type="ECO:0000313" key="12">
    <source>
        <dbReference type="EMBL" id="OAN23025.1"/>
    </source>
</evidence>
<dbReference type="Pfam" id="PF02518">
    <property type="entry name" value="HATPase_c"/>
    <property type="match status" value="1"/>
</dbReference>
<dbReference type="InterPro" id="IPR003594">
    <property type="entry name" value="HATPase_dom"/>
</dbReference>
<dbReference type="InterPro" id="IPR003661">
    <property type="entry name" value="HisK_dim/P_dom"/>
</dbReference>
<dbReference type="SMART" id="SM00387">
    <property type="entry name" value="HATPase_c"/>
    <property type="match status" value="1"/>
</dbReference>
<dbReference type="SUPFAM" id="SSF55874">
    <property type="entry name" value="ATPase domain of HSP90 chaperone/DNA topoisomerase II/histidine kinase"/>
    <property type="match status" value="1"/>
</dbReference>